<dbReference type="InterPro" id="IPR006569">
    <property type="entry name" value="CID_dom"/>
</dbReference>
<dbReference type="EMBL" id="JACGCM010001798">
    <property type="protein sequence ID" value="KAF6149230.1"/>
    <property type="molecule type" value="Genomic_DNA"/>
</dbReference>
<feature type="domain" description="CID" evidence="2">
    <location>
        <begin position="2"/>
        <end position="155"/>
    </location>
</feature>
<dbReference type="Gene3D" id="3.80.10.10">
    <property type="entry name" value="Ribonuclease Inhibitor"/>
    <property type="match status" value="1"/>
</dbReference>
<dbReference type="CDD" id="cd16981">
    <property type="entry name" value="CID_RPRD_like"/>
    <property type="match status" value="1"/>
</dbReference>
<evidence type="ECO:0000256" key="1">
    <source>
        <dbReference type="ARBA" id="ARBA00022664"/>
    </source>
</evidence>
<dbReference type="AlphaFoldDB" id="A0A7J7M325"/>
<dbReference type="InterPro" id="IPR008942">
    <property type="entry name" value="ENTH_VHS"/>
</dbReference>
<dbReference type="Proteomes" id="UP000541444">
    <property type="component" value="Unassembled WGS sequence"/>
</dbReference>
<name>A0A7J7M325_9MAGN</name>
<gene>
    <name evidence="3" type="ORF">GIB67_026086</name>
</gene>
<dbReference type="Pfam" id="PF04818">
    <property type="entry name" value="CID"/>
    <property type="match status" value="1"/>
</dbReference>
<dbReference type="SUPFAM" id="SSF52058">
    <property type="entry name" value="L domain-like"/>
    <property type="match status" value="1"/>
</dbReference>
<dbReference type="GO" id="GO:0005634">
    <property type="term" value="C:nucleus"/>
    <property type="evidence" value="ECO:0007669"/>
    <property type="project" value="UniProtKB-ARBA"/>
</dbReference>
<dbReference type="OrthoDB" id="10069473at2759"/>
<keyword evidence="4" id="KW-1185">Reference proteome</keyword>
<evidence type="ECO:0000259" key="2">
    <source>
        <dbReference type="PROSITE" id="PS51391"/>
    </source>
</evidence>
<dbReference type="GO" id="GO:0031124">
    <property type="term" value="P:mRNA 3'-end processing"/>
    <property type="evidence" value="ECO:0007669"/>
    <property type="project" value="TreeGrafter"/>
</dbReference>
<organism evidence="3 4">
    <name type="scientific">Kingdonia uniflora</name>
    <dbReference type="NCBI Taxonomy" id="39325"/>
    <lineage>
        <taxon>Eukaryota</taxon>
        <taxon>Viridiplantae</taxon>
        <taxon>Streptophyta</taxon>
        <taxon>Embryophyta</taxon>
        <taxon>Tracheophyta</taxon>
        <taxon>Spermatophyta</taxon>
        <taxon>Magnoliopsida</taxon>
        <taxon>Ranunculales</taxon>
        <taxon>Circaeasteraceae</taxon>
        <taxon>Kingdonia</taxon>
    </lineage>
</organism>
<dbReference type="SMART" id="SM00582">
    <property type="entry name" value="RPR"/>
    <property type="match status" value="1"/>
</dbReference>
<dbReference type="Gene3D" id="1.25.40.90">
    <property type="match status" value="1"/>
</dbReference>
<dbReference type="GO" id="GO:0000993">
    <property type="term" value="F:RNA polymerase II complex binding"/>
    <property type="evidence" value="ECO:0007669"/>
    <property type="project" value="TreeGrafter"/>
</dbReference>
<comment type="caution">
    <text evidence="3">The sequence shown here is derived from an EMBL/GenBank/DDBJ whole genome shotgun (WGS) entry which is preliminary data.</text>
</comment>
<dbReference type="PANTHER" id="PTHR12460:SF27">
    <property type="entry name" value="ENTH_VHS FAMILY PROTEIN"/>
    <property type="match status" value="1"/>
</dbReference>
<dbReference type="InterPro" id="IPR032675">
    <property type="entry name" value="LRR_dom_sf"/>
</dbReference>
<reference evidence="3 4" key="1">
    <citation type="journal article" date="2020" name="IScience">
        <title>Genome Sequencing of the Endangered Kingdonia uniflora (Circaeasteraceae, Ranunculales) Reveals Potential Mechanisms of Evolutionary Specialization.</title>
        <authorList>
            <person name="Sun Y."/>
            <person name="Deng T."/>
            <person name="Zhang A."/>
            <person name="Moore M.J."/>
            <person name="Landis J.B."/>
            <person name="Lin N."/>
            <person name="Zhang H."/>
            <person name="Zhang X."/>
            <person name="Huang J."/>
            <person name="Zhang X."/>
            <person name="Sun H."/>
            <person name="Wang H."/>
        </authorList>
    </citation>
    <scope>NUCLEOTIDE SEQUENCE [LARGE SCALE GENOMIC DNA]</scope>
    <source>
        <strain evidence="3">TB1705</strain>
        <tissue evidence="3">Leaf</tissue>
    </source>
</reference>
<protein>
    <recommendedName>
        <fullName evidence="2">CID domain-containing protein</fullName>
    </recommendedName>
</protein>
<proteinExistence type="predicted"/>
<dbReference type="SUPFAM" id="SSF48464">
    <property type="entry name" value="ENTH/VHS domain"/>
    <property type="match status" value="1"/>
</dbReference>
<dbReference type="PANTHER" id="PTHR12460">
    <property type="entry name" value="CYCLIN-DEPENDENT KINASE INHIBITOR-RELATED PROTEIN"/>
    <property type="match status" value="1"/>
</dbReference>
<keyword evidence="1" id="KW-0507">mRNA processing</keyword>
<accession>A0A7J7M325</accession>
<evidence type="ECO:0000313" key="3">
    <source>
        <dbReference type="EMBL" id="KAF6149230.1"/>
    </source>
</evidence>
<dbReference type="PROSITE" id="PS51391">
    <property type="entry name" value="CID"/>
    <property type="match status" value="1"/>
</dbReference>
<sequence length="249" mass="28268">MNSVFNEQILADKLSKLNSTQQCIETMSHWCIFHQSKAELVVATWEKQFHSSEKANKIPFLYLANDILQNSKRKGNEFVSEFWKVLPSAIKDVLENGDDQGKNLASRLSETSQIDKRKGYKREERVERRGESLEELKILSMPKVKRIVCEFLGIDSSDGVERSFPNLETLRFGWMDNLEEWDLSIKDVMLRLQHLTVTSCPMLKQIPTLGNLEVLETLEISGISSFECIGGELLGISNGKDGGESIPTI</sequence>
<evidence type="ECO:0000313" key="4">
    <source>
        <dbReference type="Proteomes" id="UP000541444"/>
    </source>
</evidence>